<evidence type="ECO:0000259" key="6">
    <source>
        <dbReference type="Pfam" id="PF13193"/>
    </source>
</evidence>
<dbReference type="FunFam" id="3.30.300.30:FF:000007">
    <property type="entry name" value="4-coumarate--CoA ligase 2"/>
    <property type="match status" value="1"/>
</dbReference>
<comment type="caution">
    <text evidence="7">The sequence shown here is derived from an EMBL/GenBank/DDBJ whole genome shotgun (WGS) entry which is preliminary data.</text>
</comment>
<accession>A0AAD5KHL5</accession>
<gene>
    <name evidence="7" type="ORF">GHT06_022805</name>
</gene>
<evidence type="ECO:0000313" key="7">
    <source>
        <dbReference type="EMBL" id="KAI9552439.1"/>
    </source>
</evidence>
<reference evidence="7 8" key="1">
    <citation type="submission" date="2022-05" db="EMBL/GenBank/DDBJ databases">
        <title>A multi-omics perspective on studying reproductive biology in Daphnia sinensis.</title>
        <authorList>
            <person name="Jia J."/>
        </authorList>
    </citation>
    <scope>NUCLEOTIDE SEQUENCE [LARGE SCALE GENOMIC DNA]</scope>
    <source>
        <strain evidence="7 8">WSL</strain>
    </source>
</reference>
<dbReference type="Proteomes" id="UP000820818">
    <property type="component" value="Linkage Group LG10"/>
</dbReference>
<dbReference type="Pfam" id="PF00501">
    <property type="entry name" value="AMP-binding"/>
    <property type="match status" value="1"/>
</dbReference>
<evidence type="ECO:0000259" key="5">
    <source>
        <dbReference type="Pfam" id="PF00501"/>
    </source>
</evidence>
<evidence type="ECO:0000256" key="2">
    <source>
        <dbReference type="ARBA" id="ARBA00006432"/>
    </source>
</evidence>
<dbReference type="PROSITE" id="PS00455">
    <property type="entry name" value="AMP_BINDING"/>
    <property type="match status" value="1"/>
</dbReference>
<dbReference type="InterPro" id="IPR025110">
    <property type="entry name" value="AMP-bd_C"/>
</dbReference>
<dbReference type="GO" id="GO:0016405">
    <property type="term" value="F:CoA-ligase activity"/>
    <property type="evidence" value="ECO:0007669"/>
    <property type="project" value="TreeGrafter"/>
</dbReference>
<dbReference type="CDD" id="cd05911">
    <property type="entry name" value="Firefly_Luc_like"/>
    <property type="match status" value="1"/>
</dbReference>
<evidence type="ECO:0000256" key="1">
    <source>
        <dbReference type="ARBA" id="ARBA00004275"/>
    </source>
</evidence>
<comment type="similarity">
    <text evidence="2">Belongs to the ATP-dependent AMP-binding enzyme family.</text>
</comment>
<dbReference type="Gene3D" id="3.30.300.30">
    <property type="match status" value="1"/>
</dbReference>
<evidence type="ECO:0000256" key="3">
    <source>
        <dbReference type="ARBA" id="ARBA00022598"/>
    </source>
</evidence>
<dbReference type="SUPFAM" id="SSF56801">
    <property type="entry name" value="Acetyl-CoA synthetase-like"/>
    <property type="match status" value="1"/>
</dbReference>
<organism evidence="7 8">
    <name type="scientific">Daphnia sinensis</name>
    <dbReference type="NCBI Taxonomy" id="1820382"/>
    <lineage>
        <taxon>Eukaryota</taxon>
        <taxon>Metazoa</taxon>
        <taxon>Ecdysozoa</taxon>
        <taxon>Arthropoda</taxon>
        <taxon>Crustacea</taxon>
        <taxon>Branchiopoda</taxon>
        <taxon>Diplostraca</taxon>
        <taxon>Cladocera</taxon>
        <taxon>Anomopoda</taxon>
        <taxon>Daphniidae</taxon>
        <taxon>Daphnia</taxon>
        <taxon>Daphnia similis group</taxon>
    </lineage>
</organism>
<proteinExistence type="inferred from homology"/>
<feature type="domain" description="AMP-binding enzyme C-terminal" evidence="6">
    <location>
        <begin position="428"/>
        <end position="504"/>
    </location>
</feature>
<comment type="subcellular location">
    <subcellularLocation>
        <location evidence="1">Peroxisome</location>
    </subcellularLocation>
</comment>
<dbReference type="AlphaFoldDB" id="A0AAD5KHL5"/>
<dbReference type="EMBL" id="WJBH02000010">
    <property type="protein sequence ID" value="KAI9552439.1"/>
    <property type="molecule type" value="Genomic_DNA"/>
</dbReference>
<keyword evidence="4" id="KW-0576">Peroxisome</keyword>
<dbReference type="PANTHER" id="PTHR24096:SF149">
    <property type="entry name" value="AMP-BINDING DOMAIN-CONTAINING PROTEIN-RELATED"/>
    <property type="match status" value="1"/>
</dbReference>
<evidence type="ECO:0000313" key="8">
    <source>
        <dbReference type="Proteomes" id="UP000820818"/>
    </source>
</evidence>
<dbReference type="Gene3D" id="3.40.50.12780">
    <property type="entry name" value="N-terminal domain of ligase-like"/>
    <property type="match status" value="1"/>
</dbReference>
<dbReference type="GO" id="GO:0005777">
    <property type="term" value="C:peroxisome"/>
    <property type="evidence" value="ECO:0007669"/>
    <property type="project" value="UniProtKB-SubCell"/>
</dbReference>
<dbReference type="InterPro" id="IPR000873">
    <property type="entry name" value="AMP-dep_synth/lig_dom"/>
</dbReference>
<sequence>MFVPVAIEFILQRIVSNERVACVNAETKKTFTYIQIKENSYALATGLQTKFNLKRGDNVAVILPNCLEYPVVIFAVMLAGGCATLINPAQTIRELEHSVRLAKPKIWIGMEDCIVKFEEIYKDHSKRPPLILLNAPTTSYSITIENLIALGKKQTFQQPTIDTREDAALILFSSGTTGLPKGVVLTHFNLIAARRQTQELAKGVRRRDPHPNGTIPVAECLAAVLPFYHTYGISGVFDNLMGGLRFVIIPNFSLHRFLQAVQDYKITVVSLVPAIAVQLAKQPVEHLYDLSSLRVIRSGASALSADTINDLKRKLNCTVYQGYGMTEATVRSHANYKGVNREGSIGVVMDRDTHETLGPNQEGEICVRGPIVMKGYVGDAEATRATIDSQGWLHTGDVGYYDEEGYFFITDRMKELIKYKGLQVSPTELERILLTHPDVVDVAVAPIADPTAGEIPRAYIVKRQGSTATSDELANYLSDKVSAYKRLRGGVVFIDAIPKTSTGKIVRRALTAKTISKL</sequence>
<dbReference type="InterPro" id="IPR020845">
    <property type="entry name" value="AMP-binding_CS"/>
</dbReference>
<keyword evidence="8" id="KW-1185">Reference proteome</keyword>
<dbReference type="Pfam" id="PF13193">
    <property type="entry name" value="AMP-binding_C"/>
    <property type="match status" value="1"/>
</dbReference>
<name>A0AAD5KHL5_9CRUS</name>
<dbReference type="PANTHER" id="PTHR24096">
    <property type="entry name" value="LONG-CHAIN-FATTY-ACID--COA LIGASE"/>
    <property type="match status" value="1"/>
</dbReference>
<feature type="domain" description="AMP-dependent synthetase/ligase" evidence="5">
    <location>
        <begin position="18"/>
        <end position="376"/>
    </location>
</feature>
<protein>
    <submittedName>
        <fullName evidence="7">Uncharacterized protein</fullName>
    </submittedName>
</protein>
<dbReference type="InterPro" id="IPR042099">
    <property type="entry name" value="ANL_N_sf"/>
</dbReference>
<keyword evidence="3" id="KW-0436">Ligase</keyword>
<dbReference type="InterPro" id="IPR045851">
    <property type="entry name" value="AMP-bd_C_sf"/>
</dbReference>
<evidence type="ECO:0000256" key="4">
    <source>
        <dbReference type="ARBA" id="ARBA00023140"/>
    </source>
</evidence>